<name>A0AAN7N980_MYCAM</name>
<feature type="compositionally biased region" description="Basic and acidic residues" evidence="1">
    <location>
        <begin position="92"/>
        <end position="107"/>
    </location>
</feature>
<gene>
    <name evidence="3" type="ORF">QYF61_014439</name>
</gene>
<dbReference type="PROSITE" id="PS50994">
    <property type="entry name" value="INTEGRASE"/>
    <property type="match status" value="1"/>
</dbReference>
<dbReference type="SUPFAM" id="SSF53098">
    <property type="entry name" value="Ribonuclease H-like"/>
    <property type="match status" value="1"/>
</dbReference>
<dbReference type="InterPro" id="IPR001584">
    <property type="entry name" value="Integrase_cat-core"/>
</dbReference>
<dbReference type="GO" id="GO:0005794">
    <property type="term" value="C:Golgi apparatus"/>
    <property type="evidence" value="ECO:0007669"/>
    <property type="project" value="TreeGrafter"/>
</dbReference>
<dbReference type="Proteomes" id="UP001333110">
    <property type="component" value="Unassembled WGS sequence"/>
</dbReference>
<sequence>MGRPGRSIISHSHKPAKASAMCSPWWKQPPDGWKRILCPMPLPGTLSWALKNKSYGDMAPQRALRAMGGNQPVSVSVTTIHKKKSWKQKSAFLEREDEKAGPSKGDKEEEVVDETETTRSLSLSELRDMRKDFSRRPGKHIVTWLLQCWDNKASSLGKEAKQLGSLSGEGGIDKGTGKGEPARSLWRRLLSAMKERYPFKEDVIYRPGKWTTMEKGIQYLRELAVLEVIYGDMDDKRLPKAPDEVQCARPMWRKLVRNASSLCANSLAILTWKVGDGPTVDEATSQLQEYKESLSSSLVSAVKKLSQKVQQLKEDRSYFPPVWTSISAIRSQRSSAQERGYRGYTPRGTLWFYLRDHRQDMRKWDGKPPSTLEAQVQGTGLKTCHKTRGKPIWAAALWQDIAARVENLVVKVRHVEAHVPKSQAPEEHQNNQQVDQAAKIEVAQVDLDWQQKGELFIAWWAHDPSGHQGRDATYRWARDRGVDLTMDTIAQVIHECETCAAIKQAKWLNPLWYGGQWLKYKYGEAWQIDSITLPQTHQGKHYVLTMVEATTGWLETYPVPHATTQNTILGLEKQVLWQHGTPERTELDKGTHFRNNLIDTWAKEHGIELVYHLPLSCTSLWEN</sequence>
<evidence type="ECO:0000313" key="4">
    <source>
        <dbReference type="Proteomes" id="UP001333110"/>
    </source>
</evidence>
<organism evidence="3 4">
    <name type="scientific">Mycteria americana</name>
    <name type="common">Wood stork</name>
    <dbReference type="NCBI Taxonomy" id="33587"/>
    <lineage>
        <taxon>Eukaryota</taxon>
        <taxon>Metazoa</taxon>
        <taxon>Chordata</taxon>
        <taxon>Craniata</taxon>
        <taxon>Vertebrata</taxon>
        <taxon>Euteleostomi</taxon>
        <taxon>Archelosauria</taxon>
        <taxon>Archosauria</taxon>
        <taxon>Dinosauria</taxon>
        <taxon>Saurischia</taxon>
        <taxon>Theropoda</taxon>
        <taxon>Coelurosauria</taxon>
        <taxon>Aves</taxon>
        <taxon>Neognathae</taxon>
        <taxon>Neoaves</taxon>
        <taxon>Aequornithes</taxon>
        <taxon>Ciconiiformes</taxon>
        <taxon>Ciconiidae</taxon>
        <taxon>Mycteria</taxon>
    </lineage>
</organism>
<proteinExistence type="predicted"/>
<reference evidence="3 4" key="1">
    <citation type="journal article" date="2023" name="J. Hered.">
        <title>Chromosome-level genome of the wood stork (Mycteria americana) provides insight into avian chromosome evolution.</title>
        <authorList>
            <person name="Flamio R. Jr."/>
            <person name="Ramstad K.M."/>
        </authorList>
    </citation>
    <scope>NUCLEOTIDE SEQUENCE [LARGE SCALE GENOMIC DNA]</scope>
    <source>
        <strain evidence="3">JAX WOST 10</strain>
    </source>
</reference>
<dbReference type="PANTHER" id="PTHR48195">
    <property type="entry name" value="FRIEND VIRUS SUSCEPTIBILITY PROTEIN 1"/>
    <property type="match status" value="1"/>
</dbReference>
<dbReference type="AlphaFoldDB" id="A0AAN7N980"/>
<dbReference type="InterPro" id="IPR012337">
    <property type="entry name" value="RNaseH-like_sf"/>
</dbReference>
<evidence type="ECO:0000256" key="1">
    <source>
        <dbReference type="SAM" id="MobiDB-lite"/>
    </source>
</evidence>
<dbReference type="GO" id="GO:0009615">
    <property type="term" value="P:response to virus"/>
    <property type="evidence" value="ECO:0007669"/>
    <property type="project" value="TreeGrafter"/>
</dbReference>
<dbReference type="PANTHER" id="PTHR48195:SF1">
    <property type="entry name" value="RIKEN CDNA 2410002F23 GENE"/>
    <property type="match status" value="1"/>
</dbReference>
<keyword evidence="4" id="KW-1185">Reference proteome</keyword>
<dbReference type="GO" id="GO:0003676">
    <property type="term" value="F:nucleic acid binding"/>
    <property type="evidence" value="ECO:0007669"/>
    <property type="project" value="InterPro"/>
</dbReference>
<accession>A0AAN7N980</accession>
<dbReference type="EMBL" id="JAUNZN010000018">
    <property type="protein sequence ID" value="KAK4810967.1"/>
    <property type="molecule type" value="Genomic_DNA"/>
</dbReference>
<protein>
    <recommendedName>
        <fullName evidence="2">Integrase catalytic domain-containing protein</fullName>
    </recommendedName>
</protein>
<dbReference type="Pfam" id="PF00665">
    <property type="entry name" value="rve"/>
    <property type="match status" value="1"/>
</dbReference>
<dbReference type="GO" id="GO:0015074">
    <property type="term" value="P:DNA integration"/>
    <property type="evidence" value="ECO:0007669"/>
    <property type="project" value="InterPro"/>
</dbReference>
<dbReference type="InterPro" id="IPR053270">
    <property type="entry name" value="Fv1_restriction_factor"/>
</dbReference>
<evidence type="ECO:0000313" key="3">
    <source>
        <dbReference type="EMBL" id="KAK4810967.1"/>
    </source>
</evidence>
<dbReference type="Gene3D" id="3.30.420.10">
    <property type="entry name" value="Ribonuclease H-like superfamily/Ribonuclease H"/>
    <property type="match status" value="2"/>
</dbReference>
<dbReference type="InterPro" id="IPR036397">
    <property type="entry name" value="RNaseH_sf"/>
</dbReference>
<feature type="region of interest" description="Disordered" evidence="1">
    <location>
        <begin position="88"/>
        <end position="123"/>
    </location>
</feature>
<feature type="domain" description="Integrase catalytic" evidence="2">
    <location>
        <begin position="506"/>
        <end position="623"/>
    </location>
</feature>
<comment type="caution">
    <text evidence="3">The sequence shown here is derived from an EMBL/GenBank/DDBJ whole genome shotgun (WGS) entry which is preliminary data.</text>
</comment>
<evidence type="ECO:0000259" key="2">
    <source>
        <dbReference type="PROSITE" id="PS50994"/>
    </source>
</evidence>